<dbReference type="KEGG" id="vpo:Kpol_1050p39"/>
<dbReference type="InterPro" id="IPR015159">
    <property type="entry name" value="Rec107"/>
</dbReference>
<dbReference type="FunCoup" id="A7TET6">
    <property type="interactions" value="49"/>
</dbReference>
<gene>
    <name evidence="2" type="ORF">Kpol_1050p39</name>
</gene>
<dbReference type="Pfam" id="PF09074">
    <property type="entry name" value="Mer2"/>
    <property type="match status" value="1"/>
</dbReference>
<dbReference type="GeneID" id="5547513"/>
<dbReference type="InParanoid" id="A7TET6"/>
<sequence length="317" mass="35369">MTVDASSEVSTDGMLSSPVGKTGCSGRDNVSEADKQILEWAGKLELETVDLKEKASELTNVFNESNTKLLELVARLNDHLGSIEGGDMKRSEADGFKSLIENLGATLKNGLKESLESSSKTSNGVMNKMMKQLQMVTDCVEKHDSNTVTKSELTKFLGDNNKQLLQEFDARFDEIMKSVDTTQDLVINCGKQLESIFGVMVSVSTEIKNLSDRQTTLEELVKQKAEFQITRKFSNDSCLLVGTTLEEDHTTATRCKATRSPVKGRLRTRLQKQNKTQTMGNDSKIIAKKQHPNRRDLTIARTIIPWEEIDTYYSSEL</sequence>
<proteinExistence type="predicted"/>
<dbReference type="STRING" id="436907.A7TET6"/>
<dbReference type="GO" id="GO:0007131">
    <property type="term" value="P:reciprocal meiotic recombination"/>
    <property type="evidence" value="ECO:0007669"/>
    <property type="project" value="InterPro"/>
</dbReference>
<dbReference type="EMBL" id="DS480381">
    <property type="protein sequence ID" value="EDO19182.1"/>
    <property type="molecule type" value="Genomic_DNA"/>
</dbReference>
<dbReference type="RefSeq" id="XP_001647040.1">
    <property type="nucleotide sequence ID" value="XM_001646990.1"/>
</dbReference>
<dbReference type="GO" id="GO:0000794">
    <property type="term" value="C:condensed nuclear chromosome"/>
    <property type="evidence" value="ECO:0007669"/>
    <property type="project" value="InterPro"/>
</dbReference>
<evidence type="ECO:0000313" key="3">
    <source>
        <dbReference type="Proteomes" id="UP000000267"/>
    </source>
</evidence>
<dbReference type="Proteomes" id="UP000000267">
    <property type="component" value="Unassembled WGS sequence"/>
</dbReference>
<dbReference type="PhylomeDB" id="A7TET6"/>
<name>A7TET6_VANPO</name>
<protein>
    <submittedName>
        <fullName evidence="2">Uncharacterized protein</fullName>
    </submittedName>
</protein>
<dbReference type="OrthoDB" id="3997928at2759"/>
<feature type="compositionally biased region" description="Polar residues" evidence="1">
    <location>
        <begin position="1"/>
        <end position="14"/>
    </location>
</feature>
<evidence type="ECO:0000256" key="1">
    <source>
        <dbReference type="SAM" id="MobiDB-lite"/>
    </source>
</evidence>
<dbReference type="eggNOG" id="ENOG502S5X2">
    <property type="taxonomic scope" value="Eukaryota"/>
</dbReference>
<feature type="region of interest" description="Disordered" evidence="1">
    <location>
        <begin position="1"/>
        <end position="28"/>
    </location>
</feature>
<accession>A7TET6</accession>
<keyword evidence="3" id="KW-1185">Reference proteome</keyword>
<evidence type="ECO:0000313" key="2">
    <source>
        <dbReference type="EMBL" id="EDO19182.1"/>
    </source>
</evidence>
<organism evidence="3">
    <name type="scientific">Vanderwaltozyma polyspora (strain ATCC 22028 / DSM 70294 / BCRC 21397 / CBS 2163 / NBRC 10782 / NRRL Y-8283 / UCD 57-17)</name>
    <name type="common">Kluyveromyces polysporus</name>
    <dbReference type="NCBI Taxonomy" id="436907"/>
    <lineage>
        <taxon>Eukaryota</taxon>
        <taxon>Fungi</taxon>
        <taxon>Dikarya</taxon>
        <taxon>Ascomycota</taxon>
        <taxon>Saccharomycotina</taxon>
        <taxon>Saccharomycetes</taxon>
        <taxon>Saccharomycetales</taxon>
        <taxon>Saccharomycetaceae</taxon>
        <taxon>Vanderwaltozyma</taxon>
    </lineage>
</organism>
<dbReference type="HOGENOM" id="CLU_1046568_0_0_1"/>
<dbReference type="AlphaFoldDB" id="A7TET6"/>
<dbReference type="OMA" id="RTIIPWE"/>
<reference evidence="2 3" key="1">
    <citation type="journal article" date="2007" name="Proc. Natl. Acad. Sci. U.S.A.">
        <title>Independent sorting-out of thousands of duplicated gene pairs in two yeast species descended from a whole-genome duplication.</title>
        <authorList>
            <person name="Scannell D.R."/>
            <person name="Frank A.C."/>
            <person name="Conant G.C."/>
            <person name="Byrne K.P."/>
            <person name="Woolfit M."/>
            <person name="Wolfe K.H."/>
        </authorList>
    </citation>
    <scope>NUCLEOTIDE SEQUENCE [LARGE SCALE GENOMIC DNA]</scope>
    <source>
        <strain evidence="3">ATCC 22028 / DSM 70294 / BCRC 21397 / CBS 2163 / NBRC 10782 / NRRL Y-8283 / UCD 57-17</strain>
    </source>
</reference>